<dbReference type="Proteomes" id="UP000270094">
    <property type="component" value="Unassembled WGS sequence"/>
</dbReference>
<organism evidence="2 3">
    <name type="scientific">Strongylus vulgaris</name>
    <name type="common">Blood worm</name>
    <dbReference type="NCBI Taxonomy" id="40348"/>
    <lineage>
        <taxon>Eukaryota</taxon>
        <taxon>Metazoa</taxon>
        <taxon>Ecdysozoa</taxon>
        <taxon>Nematoda</taxon>
        <taxon>Chromadorea</taxon>
        <taxon>Rhabditida</taxon>
        <taxon>Rhabditina</taxon>
        <taxon>Rhabditomorpha</taxon>
        <taxon>Strongyloidea</taxon>
        <taxon>Strongylidae</taxon>
        <taxon>Strongylus</taxon>
    </lineage>
</organism>
<evidence type="ECO:0000313" key="2">
    <source>
        <dbReference type="EMBL" id="VDM83288.1"/>
    </source>
</evidence>
<gene>
    <name evidence="2" type="ORF">SVUK_LOCUS18286</name>
</gene>
<dbReference type="PANTHER" id="PTHR46163:SF15">
    <property type="entry name" value="TYROSINE-PROTEIN PHOSPHATASE DOMAIN-CONTAINING PROTEIN"/>
    <property type="match status" value="1"/>
</dbReference>
<evidence type="ECO:0000313" key="3">
    <source>
        <dbReference type="Proteomes" id="UP000270094"/>
    </source>
</evidence>
<dbReference type="Pfam" id="PF00102">
    <property type="entry name" value="Y_phosphatase"/>
    <property type="match status" value="1"/>
</dbReference>
<protein>
    <recommendedName>
        <fullName evidence="1">Tyrosine-protein phosphatase domain-containing protein</fullName>
    </recommendedName>
</protein>
<feature type="domain" description="Tyrosine-protein phosphatase" evidence="1">
    <location>
        <begin position="3"/>
        <end position="112"/>
    </location>
</feature>
<dbReference type="InterPro" id="IPR052782">
    <property type="entry name" value="Oocyte-zygote_transition_reg"/>
</dbReference>
<dbReference type="Gene3D" id="3.90.190.10">
    <property type="entry name" value="Protein tyrosine phosphatase superfamily"/>
    <property type="match status" value="1"/>
</dbReference>
<dbReference type="InterPro" id="IPR000242">
    <property type="entry name" value="PTP_cat"/>
</dbReference>
<dbReference type="PANTHER" id="PTHR46163">
    <property type="entry name" value="TYROSINE-PROTEIN PHOSPHATASE-RELATED"/>
    <property type="match status" value="1"/>
</dbReference>
<sequence length="112" mass="12947">MLFQAEFRLIRGHIPPMATRFGFDANMEKNRFEDVVCIDQTRVRPHSGNYIHASWVGITATRKDILTQLPRPESSKDFWQMVLDTDVQGILVILSHGEFAMFHANNVFPDEQ</sequence>
<reference evidence="2 3" key="1">
    <citation type="submission" date="2018-11" db="EMBL/GenBank/DDBJ databases">
        <authorList>
            <consortium name="Pathogen Informatics"/>
        </authorList>
    </citation>
    <scope>NUCLEOTIDE SEQUENCE [LARGE SCALE GENOMIC DNA]</scope>
</reference>
<proteinExistence type="predicted"/>
<accession>A0A3P7LW14</accession>
<name>A0A3P7LW14_STRVU</name>
<dbReference type="PROSITE" id="PS50055">
    <property type="entry name" value="TYR_PHOSPHATASE_PTP"/>
    <property type="match status" value="1"/>
</dbReference>
<dbReference type="InterPro" id="IPR029021">
    <property type="entry name" value="Prot-tyrosine_phosphatase-like"/>
</dbReference>
<dbReference type="AlphaFoldDB" id="A0A3P7LW14"/>
<dbReference type="SUPFAM" id="SSF52799">
    <property type="entry name" value="(Phosphotyrosine protein) phosphatases II"/>
    <property type="match status" value="1"/>
</dbReference>
<keyword evidence="3" id="KW-1185">Reference proteome</keyword>
<dbReference type="EMBL" id="UYYB01122188">
    <property type="protein sequence ID" value="VDM83288.1"/>
    <property type="molecule type" value="Genomic_DNA"/>
</dbReference>
<dbReference type="OrthoDB" id="5825157at2759"/>
<dbReference type="GO" id="GO:0004725">
    <property type="term" value="F:protein tyrosine phosphatase activity"/>
    <property type="evidence" value="ECO:0007669"/>
    <property type="project" value="InterPro"/>
</dbReference>
<evidence type="ECO:0000259" key="1">
    <source>
        <dbReference type="PROSITE" id="PS50055"/>
    </source>
</evidence>